<dbReference type="SUPFAM" id="SSF51717">
    <property type="entry name" value="Dihydropteroate synthetase-like"/>
    <property type="match status" value="1"/>
</dbReference>
<sequence length="311" mass="34327">MYNDWTEQLEYRIGKYIIGGKPGKNPAWLIGSIFYLGDKLLLSEKGDFDKEKAKAKIEEAINIAENYSLVFGLDVVFPSIESIDKILPFISEYDIPIFLDSPDPIIRAKSYLVAKELGINDKIIANGIFIDSPEEEINALRDGGIKTSVIMAFDPRNPLKSINPLERLRLLETVLLPLAEKAGVEQVLVDAIVIDPASIAFSAETIFETKKRFGYPSGCAPANALGPVSKSKTSIGEMYGVHGGVAVYLRIHGADYIMYGPISRIKYVAPAVAMADSLLGYSLRRKGEKISSNHPIKKMLRKVQKLFATSK</sequence>
<evidence type="ECO:0000256" key="2">
    <source>
        <dbReference type="ARBA" id="ARBA00022603"/>
    </source>
</evidence>
<dbReference type="NCBIfam" id="NF002145">
    <property type="entry name" value="PRK00979.1-4"/>
    <property type="match status" value="1"/>
</dbReference>
<dbReference type="STRING" id="399550.Smar_0413"/>
<evidence type="ECO:0000313" key="4">
    <source>
        <dbReference type="EMBL" id="ABN69524.1"/>
    </source>
</evidence>
<dbReference type="GO" id="GO:0032259">
    <property type="term" value="P:methylation"/>
    <property type="evidence" value="ECO:0007669"/>
    <property type="project" value="UniProtKB-KW"/>
</dbReference>
<keyword evidence="2" id="KW-0489">Methyltransferase</keyword>
<reference evidence="5" key="1">
    <citation type="journal article" date="2009" name="BMC Genomics">
        <title>The complete genome sequence of Staphylothermus marinus reveals differences in sulfur metabolism among heterotrophic Crenarchaeota.</title>
        <authorList>
            <person name="Anderson I.J."/>
            <person name="Dharmarajan L."/>
            <person name="Rodriguez J."/>
            <person name="Hooper S."/>
            <person name="Porat I."/>
            <person name="Ulrich L.E."/>
            <person name="Elkins J.G."/>
            <person name="Mavromatis K."/>
            <person name="Sun H."/>
            <person name="Land M."/>
            <person name="Lapidus A."/>
            <person name="Lucas S."/>
            <person name="Barry K."/>
            <person name="Huber H."/>
            <person name="Zhulin I.B."/>
            <person name="Whitman W.B."/>
            <person name="Mukhopadhyay B."/>
            <person name="Woese C."/>
            <person name="Bristow J."/>
            <person name="Kyrpides N."/>
        </authorList>
    </citation>
    <scope>NUCLEOTIDE SEQUENCE [LARGE SCALE GENOMIC DNA]</scope>
    <source>
        <strain evidence="5">ATCC 43588 / DSM 3639 / JCM 9404 / F1</strain>
    </source>
</reference>
<dbReference type="InterPro" id="IPR011005">
    <property type="entry name" value="Dihydropteroate_synth-like_sf"/>
</dbReference>
<evidence type="ECO:0000313" key="5">
    <source>
        <dbReference type="Proteomes" id="UP000000254"/>
    </source>
</evidence>
<dbReference type="EMBL" id="CP000575">
    <property type="protein sequence ID" value="ABN69524.1"/>
    <property type="molecule type" value="Genomic_DNA"/>
</dbReference>
<proteinExistence type="inferred from homology"/>
<dbReference type="Proteomes" id="UP000000254">
    <property type="component" value="Chromosome"/>
</dbReference>
<organism evidence="4 5">
    <name type="scientific">Staphylothermus marinus (strain ATCC 43588 / DSM 3639 / JCM 9404 / F1)</name>
    <dbReference type="NCBI Taxonomy" id="399550"/>
    <lineage>
        <taxon>Archaea</taxon>
        <taxon>Thermoproteota</taxon>
        <taxon>Thermoprotei</taxon>
        <taxon>Desulfurococcales</taxon>
        <taxon>Desulfurococcaceae</taxon>
        <taxon>Staphylothermus</taxon>
    </lineage>
</organism>
<evidence type="ECO:0000256" key="3">
    <source>
        <dbReference type="ARBA" id="ARBA00022679"/>
    </source>
</evidence>
<keyword evidence="5" id="KW-1185">Reference proteome</keyword>
<dbReference type="RefSeq" id="WP_011838715.1">
    <property type="nucleotide sequence ID" value="NC_009033.1"/>
</dbReference>
<accession>A3DLL4</accession>
<dbReference type="GO" id="GO:0006730">
    <property type="term" value="P:one-carbon metabolic process"/>
    <property type="evidence" value="ECO:0007669"/>
    <property type="project" value="InterPro"/>
</dbReference>
<gene>
    <name evidence="4" type="ordered locus">Smar_0413</name>
</gene>
<reference evidence="4 5" key="2">
    <citation type="journal article" date="2009" name="Stand. Genomic Sci.">
        <title>Complete genome sequence of Staphylothermus marinus Stetter and Fiala 1986 type strain F1.</title>
        <authorList>
            <person name="Anderson I.J."/>
            <person name="Sun H."/>
            <person name="Lapidus A."/>
            <person name="Copeland A."/>
            <person name="Glavina Del Rio T."/>
            <person name="Tice H."/>
            <person name="Dalin E."/>
            <person name="Lucas S."/>
            <person name="Barry K."/>
            <person name="Land M."/>
            <person name="Richardson P."/>
            <person name="Huber H."/>
            <person name="Kyrpides N.C."/>
        </authorList>
    </citation>
    <scope>NUCLEOTIDE SEQUENCE [LARGE SCALE GENOMIC DNA]</scope>
    <source>
        <strain evidence="5">ATCC 43588 / DSM 3639 / JCM 9404 / F1</strain>
    </source>
</reference>
<name>A3DLL4_STAMF</name>
<dbReference type="GeneID" id="4907592"/>
<comment type="similarity">
    <text evidence="1">Belongs to the MtrH family.</text>
</comment>
<dbReference type="eggNOG" id="arCOG04336">
    <property type="taxonomic scope" value="Archaea"/>
</dbReference>
<evidence type="ECO:0000256" key="1">
    <source>
        <dbReference type="ARBA" id="ARBA00006230"/>
    </source>
</evidence>
<dbReference type="OrthoDB" id="18811at2157"/>
<dbReference type="GO" id="GO:0008168">
    <property type="term" value="F:methyltransferase activity"/>
    <property type="evidence" value="ECO:0007669"/>
    <property type="project" value="UniProtKB-KW"/>
</dbReference>
<keyword evidence="3" id="KW-0808">Transferase</keyword>
<dbReference type="KEGG" id="smr:Smar_0413"/>
<dbReference type="InterPro" id="IPR023467">
    <property type="entry name" value="MeTrfase_MtrH/MtxH"/>
</dbReference>
<protein>
    <submittedName>
        <fullName evidence="4">Tetrahydromethanopterin S-methyltransferase, MtrH subunit</fullName>
    </submittedName>
</protein>
<dbReference type="HOGENOM" id="CLU_048697_0_0_2"/>
<dbReference type="AlphaFoldDB" id="A3DLL4"/>
<dbReference type="Pfam" id="PF02007">
    <property type="entry name" value="MtrH"/>
    <property type="match status" value="1"/>
</dbReference>